<evidence type="ECO:0000313" key="1">
    <source>
        <dbReference type="EMBL" id="KAF9495917.1"/>
    </source>
</evidence>
<protein>
    <submittedName>
        <fullName evidence="1">Uncharacterized protein</fullName>
    </submittedName>
</protein>
<proteinExistence type="predicted"/>
<evidence type="ECO:0000313" key="2">
    <source>
        <dbReference type="Proteomes" id="UP000807025"/>
    </source>
</evidence>
<organism evidence="1 2">
    <name type="scientific">Pleurotus eryngii</name>
    <name type="common">Boletus of the steppes</name>
    <dbReference type="NCBI Taxonomy" id="5323"/>
    <lineage>
        <taxon>Eukaryota</taxon>
        <taxon>Fungi</taxon>
        <taxon>Dikarya</taxon>
        <taxon>Basidiomycota</taxon>
        <taxon>Agaricomycotina</taxon>
        <taxon>Agaricomycetes</taxon>
        <taxon>Agaricomycetidae</taxon>
        <taxon>Agaricales</taxon>
        <taxon>Pleurotineae</taxon>
        <taxon>Pleurotaceae</taxon>
        <taxon>Pleurotus</taxon>
    </lineage>
</organism>
<accession>A0A9P5ZYQ1</accession>
<gene>
    <name evidence="1" type="ORF">BDN71DRAFT_1506265</name>
</gene>
<dbReference type="EMBL" id="MU154557">
    <property type="protein sequence ID" value="KAF9495917.1"/>
    <property type="molecule type" value="Genomic_DNA"/>
</dbReference>
<dbReference type="Proteomes" id="UP000807025">
    <property type="component" value="Unassembled WGS sequence"/>
</dbReference>
<keyword evidence="2" id="KW-1185">Reference proteome</keyword>
<dbReference type="OrthoDB" id="3070904at2759"/>
<dbReference type="AlphaFoldDB" id="A0A9P5ZYQ1"/>
<comment type="caution">
    <text evidence="1">The sequence shown here is derived from an EMBL/GenBank/DDBJ whole genome shotgun (WGS) entry which is preliminary data.</text>
</comment>
<name>A0A9P5ZYQ1_PLEER</name>
<reference evidence="1" key="1">
    <citation type="submission" date="2020-11" db="EMBL/GenBank/DDBJ databases">
        <authorList>
            <consortium name="DOE Joint Genome Institute"/>
            <person name="Ahrendt S."/>
            <person name="Riley R."/>
            <person name="Andreopoulos W."/>
            <person name="Labutti K."/>
            <person name="Pangilinan J."/>
            <person name="Ruiz-Duenas F.J."/>
            <person name="Barrasa J.M."/>
            <person name="Sanchez-Garcia M."/>
            <person name="Camarero S."/>
            <person name="Miyauchi S."/>
            <person name="Serrano A."/>
            <person name="Linde D."/>
            <person name="Babiker R."/>
            <person name="Drula E."/>
            <person name="Ayuso-Fernandez I."/>
            <person name="Pacheco R."/>
            <person name="Padilla G."/>
            <person name="Ferreira P."/>
            <person name="Barriuso J."/>
            <person name="Kellner H."/>
            <person name="Castanera R."/>
            <person name="Alfaro M."/>
            <person name="Ramirez L."/>
            <person name="Pisabarro A.G."/>
            <person name="Kuo A."/>
            <person name="Tritt A."/>
            <person name="Lipzen A."/>
            <person name="He G."/>
            <person name="Yan M."/>
            <person name="Ng V."/>
            <person name="Cullen D."/>
            <person name="Martin F."/>
            <person name="Rosso M.-N."/>
            <person name="Henrissat B."/>
            <person name="Hibbett D."/>
            <person name="Martinez A.T."/>
            <person name="Grigoriev I.V."/>
        </authorList>
    </citation>
    <scope>NUCLEOTIDE SEQUENCE</scope>
    <source>
        <strain evidence="1">ATCC 90797</strain>
    </source>
</reference>
<sequence length="146" mass="15790">MGGFARGKAMGVALNMADFDTNEESDAPPVMGMLLVFKDGASPLEGAGPVGVKVPIKNTLGPVLTAAAKKVVALTNSDILLWDAEDRFWEAKCYRCIQEAPRGTFTCILAMDLGHTYMQLLGLLELRTLYIFELAVVITTRLLAIL</sequence>